<feature type="transmembrane region" description="Helical" evidence="11">
    <location>
        <begin position="369"/>
        <end position="389"/>
    </location>
</feature>
<dbReference type="GO" id="GO:0016020">
    <property type="term" value="C:membrane"/>
    <property type="evidence" value="ECO:0007669"/>
    <property type="project" value="UniProtKB-SubCell"/>
</dbReference>
<evidence type="ECO:0000256" key="8">
    <source>
        <dbReference type="ARBA" id="ARBA00026248"/>
    </source>
</evidence>
<dbReference type="Pfam" id="PF00083">
    <property type="entry name" value="Sugar_tr"/>
    <property type="match status" value="1"/>
</dbReference>
<feature type="transmembrane region" description="Helical" evidence="11">
    <location>
        <begin position="424"/>
        <end position="449"/>
    </location>
</feature>
<feature type="transmembrane region" description="Helical" evidence="11">
    <location>
        <begin position="499"/>
        <end position="515"/>
    </location>
</feature>
<dbReference type="FunFam" id="1.20.1250.20:FF:000254">
    <property type="entry name" value="MAL31p Maltose permease"/>
    <property type="match status" value="1"/>
</dbReference>
<dbReference type="PANTHER" id="PTHR48022">
    <property type="entry name" value="PLASTIDIC GLUCOSE TRANSPORTER 4"/>
    <property type="match status" value="1"/>
</dbReference>
<dbReference type="NCBIfam" id="TIGR00879">
    <property type="entry name" value="SP"/>
    <property type="match status" value="1"/>
</dbReference>
<dbReference type="InterPro" id="IPR003663">
    <property type="entry name" value="Sugar/inositol_transpt"/>
</dbReference>
<evidence type="ECO:0000313" key="14">
    <source>
        <dbReference type="Proteomes" id="UP000078397"/>
    </source>
</evidence>
<feature type="transmembrane region" description="Helical" evidence="11">
    <location>
        <begin position="179"/>
        <end position="201"/>
    </location>
</feature>
<dbReference type="InterPro" id="IPR050360">
    <property type="entry name" value="MFS_Sugar_Transporters"/>
</dbReference>
<evidence type="ECO:0000256" key="11">
    <source>
        <dbReference type="SAM" id="Phobius"/>
    </source>
</evidence>
<organism evidence="13 14">
    <name type="scientific">Pochonia chlamydosporia 170</name>
    <dbReference type="NCBI Taxonomy" id="1380566"/>
    <lineage>
        <taxon>Eukaryota</taxon>
        <taxon>Fungi</taxon>
        <taxon>Dikarya</taxon>
        <taxon>Ascomycota</taxon>
        <taxon>Pezizomycotina</taxon>
        <taxon>Sordariomycetes</taxon>
        <taxon>Hypocreomycetidae</taxon>
        <taxon>Hypocreales</taxon>
        <taxon>Clavicipitaceae</taxon>
        <taxon>Pochonia</taxon>
    </lineage>
</organism>
<dbReference type="GeneID" id="28845547"/>
<dbReference type="AlphaFoldDB" id="A0A179G8U8"/>
<gene>
    <name evidence="13" type="ORF">VFPPC_01783</name>
</gene>
<evidence type="ECO:0000256" key="6">
    <source>
        <dbReference type="ARBA" id="ARBA00022989"/>
    </source>
</evidence>
<dbReference type="InterPro" id="IPR036259">
    <property type="entry name" value="MFS_trans_sf"/>
</dbReference>
<dbReference type="EMBL" id="LSBJ02000001">
    <property type="protein sequence ID" value="OAQ74234.1"/>
    <property type="molecule type" value="Genomic_DNA"/>
</dbReference>
<proteinExistence type="inferred from homology"/>
<evidence type="ECO:0000256" key="4">
    <source>
        <dbReference type="ARBA" id="ARBA00022597"/>
    </source>
</evidence>
<keyword evidence="4" id="KW-0762">Sugar transport</keyword>
<dbReference type="SUPFAM" id="SSF103473">
    <property type="entry name" value="MFS general substrate transporter"/>
    <property type="match status" value="1"/>
</dbReference>
<keyword evidence="7 11" id="KW-0472">Membrane</keyword>
<dbReference type="PROSITE" id="PS50850">
    <property type="entry name" value="MFS"/>
    <property type="match status" value="1"/>
</dbReference>
<protein>
    <submittedName>
        <fullName evidence="13">MFS alpha-glucoside transporter</fullName>
    </submittedName>
</protein>
<evidence type="ECO:0000256" key="2">
    <source>
        <dbReference type="ARBA" id="ARBA00010992"/>
    </source>
</evidence>
<feature type="compositionally biased region" description="Polar residues" evidence="10">
    <location>
        <begin position="1"/>
        <end position="19"/>
    </location>
</feature>
<feature type="transmembrane region" description="Helical" evidence="11">
    <location>
        <begin position="470"/>
        <end position="487"/>
    </location>
</feature>
<feature type="transmembrane region" description="Helical" evidence="11">
    <location>
        <begin position="155"/>
        <end position="173"/>
    </location>
</feature>
<dbReference type="OrthoDB" id="6612291at2759"/>
<dbReference type="PROSITE" id="PS00217">
    <property type="entry name" value="SUGAR_TRANSPORT_2"/>
    <property type="match status" value="1"/>
</dbReference>
<reference evidence="13 14" key="1">
    <citation type="journal article" date="2016" name="PLoS Pathog.">
        <title>Biosynthesis of antibiotic leucinostatins in bio-control fungus Purpureocillium lilacinum and their inhibition on phytophthora revealed by genome mining.</title>
        <authorList>
            <person name="Wang G."/>
            <person name="Liu Z."/>
            <person name="Lin R."/>
            <person name="Li E."/>
            <person name="Mao Z."/>
            <person name="Ling J."/>
            <person name="Yang Y."/>
            <person name="Yin W.B."/>
            <person name="Xie B."/>
        </authorList>
    </citation>
    <scope>NUCLEOTIDE SEQUENCE [LARGE SCALE GENOMIC DNA]</scope>
    <source>
        <strain evidence="13">170</strain>
    </source>
</reference>
<keyword evidence="3 9" id="KW-0813">Transport</keyword>
<dbReference type="GO" id="GO:0000023">
    <property type="term" value="P:maltose metabolic process"/>
    <property type="evidence" value="ECO:0007669"/>
    <property type="project" value="UniProtKB-KW"/>
</dbReference>
<keyword evidence="6 11" id="KW-1133">Transmembrane helix</keyword>
<evidence type="ECO:0000256" key="10">
    <source>
        <dbReference type="SAM" id="MobiDB-lite"/>
    </source>
</evidence>
<evidence type="ECO:0000256" key="3">
    <source>
        <dbReference type="ARBA" id="ARBA00022448"/>
    </source>
</evidence>
<dbReference type="InterPro" id="IPR005828">
    <property type="entry name" value="MFS_sugar_transport-like"/>
</dbReference>
<sequence>MANHQETQAASTPRQQDVIETSHLATRPVQLDDTVLVKMANTVSNLGDLTQDAAAATAFEKKLTFFQAIRMYPKPAFFSMVMSLSLIMEGYDTSLLGGFFGYPQFQRKFGEPVGDGTYQLTATWQSGLQAAVQVGEIFGLWIAGVIADRYGYKKTFFGAQVMMIGVIFIMFFAQNLTMLLIGEILCGMPWGAFQTLTATYAAEISPMPLRPYLTTYCNMCWVIGQMISAGLLTGLLERTDEWGWRIPYATQWFWPIPIIVGIFFAPESPWWLVRQDRIEDAKKTLRKMVSAKDSDYDVDQNVAMMIHTNAHEKAVSAGTSYKDLFTGVDLRRTEITCCVWIVQVTCGIWFGGNVLYFLEQAGFSTRQAFNFNLGHNAVALFGTLCSWWAMEYVGRRRLYLWGLGIMFAILMLVGFLGIPAPGEGIAYGTGTLLMIFTFVYDVTVGPVCYCMVTEIPSTRLRIKTVAMARNAYNIISIGANFLNNPILNPTAWNLRGKGGFVWAPLALVSFVWAYFRLPEPKGRSAGEMDVLFEQGVSARKWRKTEVDEFRSENMKASSEELDEKAVAG</sequence>
<keyword evidence="14" id="KW-1185">Reference proteome</keyword>
<dbReference type="GO" id="GO:0005351">
    <property type="term" value="F:carbohydrate:proton symporter activity"/>
    <property type="evidence" value="ECO:0007669"/>
    <property type="project" value="TreeGrafter"/>
</dbReference>
<comment type="similarity">
    <text evidence="2 9">Belongs to the major facilitator superfamily. Sugar transporter (TC 2.A.1.1) family.</text>
</comment>
<comment type="subcellular location">
    <subcellularLocation>
        <location evidence="1">Membrane</location>
        <topology evidence="1">Multi-pass membrane protein</topology>
    </subcellularLocation>
</comment>
<evidence type="ECO:0000313" key="13">
    <source>
        <dbReference type="EMBL" id="OAQ74234.1"/>
    </source>
</evidence>
<feature type="region of interest" description="Disordered" evidence="10">
    <location>
        <begin position="1"/>
        <end position="23"/>
    </location>
</feature>
<name>A0A179G8U8_METCM</name>
<dbReference type="InterPro" id="IPR005829">
    <property type="entry name" value="Sugar_transporter_CS"/>
</dbReference>
<dbReference type="InterPro" id="IPR020846">
    <property type="entry name" value="MFS_dom"/>
</dbReference>
<dbReference type="KEGG" id="pchm:VFPPC_01783"/>
<dbReference type="Gene3D" id="1.20.1250.20">
    <property type="entry name" value="MFS general substrate transporter like domains"/>
    <property type="match status" value="1"/>
</dbReference>
<comment type="caution">
    <text evidence="13">The sequence shown here is derived from an EMBL/GenBank/DDBJ whole genome shotgun (WGS) entry which is preliminary data.</text>
</comment>
<feature type="transmembrane region" description="Helical" evidence="11">
    <location>
        <begin position="337"/>
        <end position="357"/>
    </location>
</feature>
<accession>A0A179G8U8</accession>
<dbReference type="PANTHER" id="PTHR48022:SF5">
    <property type="entry name" value="ALPHA-GLUCOSIDES PERMEASE MPH2-RELATED"/>
    <property type="match status" value="1"/>
</dbReference>
<feature type="transmembrane region" description="Helical" evidence="11">
    <location>
        <begin position="213"/>
        <end position="232"/>
    </location>
</feature>
<feature type="transmembrane region" description="Helical" evidence="11">
    <location>
        <begin position="252"/>
        <end position="273"/>
    </location>
</feature>
<evidence type="ECO:0000256" key="7">
    <source>
        <dbReference type="ARBA" id="ARBA00023136"/>
    </source>
</evidence>
<dbReference type="RefSeq" id="XP_018150317.1">
    <property type="nucleotide sequence ID" value="XM_018281553.1"/>
</dbReference>
<keyword evidence="8" id="KW-0462">Maltose metabolism</keyword>
<evidence type="ECO:0000259" key="12">
    <source>
        <dbReference type="PROSITE" id="PS50850"/>
    </source>
</evidence>
<dbReference type="Proteomes" id="UP000078397">
    <property type="component" value="Unassembled WGS sequence"/>
</dbReference>
<feature type="domain" description="Major facilitator superfamily (MFS) profile" evidence="12">
    <location>
        <begin position="78"/>
        <end position="521"/>
    </location>
</feature>
<evidence type="ECO:0000256" key="1">
    <source>
        <dbReference type="ARBA" id="ARBA00004141"/>
    </source>
</evidence>
<evidence type="ECO:0000256" key="5">
    <source>
        <dbReference type="ARBA" id="ARBA00022692"/>
    </source>
</evidence>
<keyword evidence="5 11" id="KW-0812">Transmembrane</keyword>
<feature type="transmembrane region" description="Helical" evidence="11">
    <location>
        <begin position="398"/>
        <end position="418"/>
    </location>
</feature>
<evidence type="ECO:0000256" key="9">
    <source>
        <dbReference type="RuleBase" id="RU003346"/>
    </source>
</evidence>